<dbReference type="SUPFAM" id="SSF56935">
    <property type="entry name" value="Porins"/>
    <property type="match status" value="1"/>
</dbReference>
<reference evidence="1 2" key="1">
    <citation type="submission" date="2021-12" db="EMBL/GenBank/DDBJ databases">
        <title>Genome sequencing of bacteria with rrn-lacking chromosome and rrn-plasmid.</title>
        <authorList>
            <person name="Anda M."/>
            <person name="Iwasaki W."/>
        </authorList>
    </citation>
    <scope>NUCLEOTIDE SEQUENCE [LARGE SCALE GENOMIC DNA]</scope>
    <source>
        <strain evidence="1 2">NBRC 15940</strain>
    </source>
</reference>
<dbReference type="Proteomes" id="UP001310022">
    <property type="component" value="Unassembled WGS sequence"/>
</dbReference>
<evidence type="ECO:0000313" key="2">
    <source>
        <dbReference type="Proteomes" id="UP001310022"/>
    </source>
</evidence>
<sequence length="406" mass="46261">MAYIPVFGQDQHVEEKKFLEELTYEKQPGFANASSKIFTSERKFTVSGFGEINYVNFQGQKDKSSGDMELYYSNLFRTGIWLGYKFTDKIIMVGELQTEYITDQFREGELDFAYELVVDFLLSNQFNIRVGNYPMGIGWVNQNDEPIGFKTVNRPEVERLIIPTAWMEMGVLFYGFALPDLEYAFGLTNGFNGPNFTSGTWARNGRNHNMFEVPSSWALNGKLQYGDEDDFLIGLSGYYGDASKGYTFAKSYENPYAGQHLNSQMGMFSAHGIYNIGNLELFGLYTKGWLTGTEQLYHIDGQILGAETYGYYLQAAYDILPHFGASGEWKLPLFARYERLNTHQRIHKDLEGIHEGLAMNDLQVISIGFNAQPKKSVVFKANYQFRKNFAGAPEPDQIEFGVGFIF</sequence>
<accession>A0AAN4VWU3</accession>
<dbReference type="EMBL" id="BQKE01000001">
    <property type="protein sequence ID" value="GJM60377.1"/>
    <property type="molecule type" value="Genomic_DNA"/>
</dbReference>
<protein>
    <recommendedName>
        <fullName evidence="3">Porin</fullName>
    </recommendedName>
</protein>
<dbReference type="AlphaFoldDB" id="A0AAN4VWU3"/>
<keyword evidence="2" id="KW-1185">Reference proteome</keyword>
<name>A0AAN4VWU3_9BACT</name>
<evidence type="ECO:0008006" key="3">
    <source>
        <dbReference type="Google" id="ProtNLM"/>
    </source>
</evidence>
<comment type="caution">
    <text evidence="1">The sequence shown here is derived from an EMBL/GenBank/DDBJ whole genome shotgun (WGS) entry which is preliminary data.</text>
</comment>
<gene>
    <name evidence="1" type="ORF">PEDI_09290</name>
</gene>
<organism evidence="1 2">
    <name type="scientific">Persicobacter diffluens</name>
    <dbReference type="NCBI Taxonomy" id="981"/>
    <lineage>
        <taxon>Bacteria</taxon>
        <taxon>Pseudomonadati</taxon>
        <taxon>Bacteroidota</taxon>
        <taxon>Cytophagia</taxon>
        <taxon>Cytophagales</taxon>
        <taxon>Persicobacteraceae</taxon>
        <taxon>Persicobacter</taxon>
    </lineage>
</organism>
<proteinExistence type="predicted"/>
<evidence type="ECO:0000313" key="1">
    <source>
        <dbReference type="EMBL" id="GJM60377.1"/>
    </source>
</evidence>